<feature type="region of interest" description="Disordered" evidence="1">
    <location>
        <begin position="66"/>
        <end position="88"/>
    </location>
</feature>
<dbReference type="AlphaFoldDB" id="A0AAN4VZB4"/>
<protein>
    <submittedName>
        <fullName evidence="2">Uncharacterized protein</fullName>
    </submittedName>
</protein>
<keyword evidence="3" id="KW-1185">Reference proteome</keyword>
<gene>
    <name evidence="2" type="ORF">PEDI_30650</name>
</gene>
<evidence type="ECO:0000313" key="3">
    <source>
        <dbReference type="Proteomes" id="UP001310022"/>
    </source>
</evidence>
<dbReference type="Proteomes" id="UP001310022">
    <property type="component" value="Unassembled WGS sequence"/>
</dbReference>
<feature type="compositionally biased region" description="Basic residues" evidence="1">
    <location>
        <begin position="68"/>
        <end position="78"/>
    </location>
</feature>
<sequence>MSAGQSTCGGIHQGDIWSRQEAGEIGLKCHCDAFLSPAEPLSIRPLIKAELLMWKILYDKANDGKDRKLTHKQARKSNRPSLGTRSFL</sequence>
<name>A0AAN4VZB4_9BACT</name>
<evidence type="ECO:0000256" key="1">
    <source>
        <dbReference type="SAM" id="MobiDB-lite"/>
    </source>
</evidence>
<accession>A0AAN4VZB4</accession>
<organism evidence="2 3">
    <name type="scientific">Persicobacter diffluens</name>
    <dbReference type="NCBI Taxonomy" id="981"/>
    <lineage>
        <taxon>Bacteria</taxon>
        <taxon>Pseudomonadati</taxon>
        <taxon>Bacteroidota</taxon>
        <taxon>Cytophagia</taxon>
        <taxon>Cytophagales</taxon>
        <taxon>Persicobacteraceae</taxon>
        <taxon>Persicobacter</taxon>
    </lineage>
</organism>
<reference evidence="2 3" key="1">
    <citation type="submission" date="2021-12" db="EMBL/GenBank/DDBJ databases">
        <title>Genome sequencing of bacteria with rrn-lacking chromosome and rrn-plasmid.</title>
        <authorList>
            <person name="Anda M."/>
            <person name="Iwasaki W."/>
        </authorList>
    </citation>
    <scope>NUCLEOTIDE SEQUENCE [LARGE SCALE GENOMIC DNA]</scope>
    <source>
        <strain evidence="2 3">NBRC 15940</strain>
    </source>
</reference>
<feature type="compositionally biased region" description="Polar residues" evidence="1">
    <location>
        <begin position="79"/>
        <end position="88"/>
    </location>
</feature>
<dbReference type="EMBL" id="BQKE01000002">
    <property type="protein sequence ID" value="GJM62513.1"/>
    <property type="molecule type" value="Genomic_DNA"/>
</dbReference>
<evidence type="ECO:0000313" key="2">
    <source>
        <dbReference type="EMBL" id="GJM62513.1"/>
    </source>
</evidence>
<comment type="caution">
    <text evidence="2">The sequence shown here is derived from an EMBL/GenBank/DDBJ whole genome shotgun (WGS) entry which is preliminary data.</text>
</comment>
<proteinExistence type="predicted"/>